<gene>
    <name evidence="1" type="ORF">PHPALM_28609</name>
</gene>
<protein>
    <submittedName>
        <fullName evidence="1">Uncharacterized protein</fullName>
    </submittedName>
</protein>
<keyword evidence="2" id="KW-1185">Reference proteome</keyword>
<dbReference type="AlphaFoldDB" id="A0A2P4X9N9"/>
<evidence type="ECO:0000313" key="1">
    <source>
        <dbReference type="EMBL" id="POM62260.1"/>
    </source>
</evidence>
<proteinExistence type="predicted"/>
<evidence type="ECO:0000313" key="2">
    <source>
        <dbReference type="Proteomes" id="UP000237271"/>
    </source>
</evidence>
<comment type="caution">
    <text evidence="1">The sequence shown here is derived from an EMBL/GenBank/DDBJ whole genome shotgun (WGS) entry which is preliminary data.</text>
</comment>
<dbReference type="Proteomes" id="UP000237271">
    <property type="component" value="Unassembled WGS sequence"/>
</dbReference>
<organism evidence="1 2">
    <name type="scientific">Phytophthora palmivora</name>
    <dbReference type="NCBI Taxonomy" id="4796"/>
    <lineage>
        <taxon>Eukaryota</taxon>
        <taxon>Sar</taxon>
        <taxon>Stramenopiles</taxon>
        <taxon>Oomycota</taxon>
        <taxon>Peronosporomycetes</taxon>
        <taxon>Peronosporales</taxon>
        <taxon>Peronosporaceae</taxon>
        <taxon>Phytophthora</taxon>
    </lineage>
</organism>
<accession>A0A2P4X9N9</accession>
<name>A0A2P4X9N9_9STRA</name>
<dbReference type="EMBL" id="NCKW01015617">
    <property type="protein sequence ID" value="POM62260.1"/>
    <property type="molecule type" value="Genomic_DNA"/>
</dbReference>
<sequence length="77" mass="8561">MYVEWQNLAYQTTVDEISEVDSGVVKSVKSVEIADEDGRYFLTKMEEDMGSPTMADEGCIKEGGTLFAKALEDQMAK</sequence>
<reference evidence="1 2" key="1">
    <citation type="journal article" date="2017" name="Genome Biol. Evol.">
        <title>Phytophthora megakarya and P. palmivora, closely related causal agents of cacao black pod rot, underwent increases in genome sizes and gene numbers by different mechanisms.</title>
        <authorList>
            <person name="Ali S.S."/>
            <person name="Shao J."/>
            <person name="Lary D.J."/>
            <person name="Kronmiller B."/>
            <person name="Shen D."/>
            <person name="Strem M.D."/>
            <person name="Amoako-Attah I."/>
            <person name="Akrofi A.Y."/>
            <person name="Begoude B.A."/>
            <person name="Ten Hoopen G.M."/>
            <person name="Coulibaly K."/>
            <person name="Kebe B.I."/>
            <person name="Melnick R.L."/>
            <person name="Guiltinan M.J."/>
            <person name="Tyler B.M."/>
            <person name="Meinhardt L.W."/>
            <person name="Bailey B.A."/>
        </authorList>
    </citation>
    <scope>NUCLEOTIDE SEQUENCE [LARGE SCALE GENOMIC DNA]</scope>
    <source>
        <strain evidence="2">sbr112.9</strain>
    </source>
</reference>